<gene>
    <name evidence="2" type="ORF">HPB48_003335</name>
</gene>
<proteinExistence type="predicted"/>
<feature type="compositionally biased region" description="Polar residues" evidence="1">
    <location>
        <begin position="391"/>
        <end position="402"/>
    </location>
</feature>
<feature type="region of interest" description="Disordered" evidence="1">
    <location>
        <begin position="1"/>
        <end position="55"/>
    </location>
</feature>
<sequence length="402" mass="44873">MPEVEMVEGTEITPEEARGPGWNAAIAKKRKPRSELQVPDRVAHAGAGTRVSRRTADPRGALKRLATASRLPRLPREHVRIIVRPRDGLDERKVNHYAIMQAFVRAAGIAPEATKADIICPNVVQNILVISTPSERNAEAYSKLHHIHLESKSYAVAAYIAAPQNTSNGVVRGIDASLSATQLQELFVNELNPTILEVKRIKTSQTVVLLFDGMRVPRHVMFGIYMVRFSLFMRQNDVCYTSGQAGHRADVCVNPHADACKNCGIKSPSEDHPCTPKCAMCGGAHPTGSKTCKQRFQVPYVVRQRRRERSCSRRRQQKLGGQSRHPSSDVTWRDRSSTPAGQRRSAFRREHSPSSGSRKRSVSKGRSHTRQSRAQTRRRFQASHRSESRGRSGQQDIQTSSL</sequence>
<comment type="caution">
    <text evidence="2">The sequence shown here is derived from an EMBL/GenBank/DDBJ whole genome shotgun (WGS) entry which is preliminary data.</text>
</comment>
<feature type="compositionally biased region" description="Basic residues" evidence="1">
    <location>
        <begin position="357"/>
        <end position="382"/>
    </location>
</feature>
<keyword evidence="3" id="KW-1185">Reference proteome</keyword>
<dbReference type="Proteomes" id="UP000821853">
    <property type="component" value="Unassembled WGS sequence"/>
</dbReference>
<reference evidence="2 3" key="1">
    <citation type="journal article" date="2020" name="Cell">
        <title>Large-Scale Comparative Analyses of Tick Genomes Elucidate Their Genetic Diversity and Vector Capacities.</title>
        <authorList>
            <consortium name="Tick Genome and Microbiome Consortium (TIGMIC)"/>
            <person name="Jia N."/>
            <person name="Wang J."/>
            <person name="Shi W."/>
            <person name="Du L."/>
            <person name="Sun Y."/>
            <person name="Zhan W."/>
            <person name="Jiang J.F."/>
            <person name="Wang Q."/>
            <person name="Zhang B."/>
            <person name="Ji P."/>
            <person name="Bell-Sakyi L."/>
            <person name="Cui X.M."/>
            <person name="Yuan T.T."/>
            <person name="Jiang B.G."/>
            <person name="Yang W.F."/>
            <person name="Lam T.T."/>
            <person name="Chang Q.C."/>
            <person name="Ding S.J."/>
            <person name="Wang X.J."/>
            <person name="Zhu J.G."/>
            <person name="Ruan X.D."/>
            <person name="Zhao L."/>
            <person name="Wei J.T."/>
            <person name="Ye R.Z."/>
            <person name="Que T.C."/>
            <person name="Du C.H."/>
            <person name="Zhou Y.H."/>
            <person name="Cheng J.X."/>
            <person name="Dai P.F."/>
            <person name="Guo W.B."/>
            <person name="Han X.H."/>
            <person name="Huang E.J."/>
            <person name="Li L.F."/>
            <person name="Wei W."/>
            <person name="Gao Y.C."/>
            <person name="Liu J.Z."/>
            <person name="Shao H.Z."/>
            <person name="Wang X."/>
            <person name="Wang C.C."/>
            <person name="Yang T.C."/>
            <person name="Huo Q.B."/>
            <person name="Li W."/>
            <person name="Chen H.Y."/>
            <person name="Chen S.E."/>
            <person name="Zhou L.G."/>
            <person name="Ni X.B."/>
            <person name="Tian J.H."/>
            <person name="Sheng Y."/>
            <person name="Liu T."/>
            <person name="Pan Y.S."/>
            <person name="Xia L.Y."/>
            <person name="Li J."/>
            <person name="Zhao F."/>
            <person name="Cao W.C."/>
        </authorList>
    </citation>
    <scope>NUCLEOTIDE SEQUENCE [LARGE SCALE GENOMIC DNA]</scope>
    <source>
        <strain evidence="2">HaeL-2018</strain>
    </source>
</reference>
<feature type="region of interest" description="Disordered" evidence="1">
    <location>
        <begin position="303"/>
        <end position="402"/>
    </location>
</feature>
<dbReference type="EMBL" id="JABSTR010000009">
    <property type="protein sequence ID" value="KAH9378946.1"/>
    <property type="molecule type" value="Genomic_DNA"/>
</dbReference>
<dbReference type="VEuPathDB" id="VectorBase:HLOH_055316"/>
<evidence type="ECO:0000256" key="1">
    <source>
        <dbReference type="SAM" id="MobiDB-lite"/>
    </source>
</evidence>
<dbReference type="OrthoDB" id="6500981at2759"/>
<protein>
    <submittedName>
        <fullName evidence="2">Uncharacterized protein</fullName>
    </submittedName>
</protein>
<name>A0A9J6GU09_HAELO</name>
<evidence type="ECO:0000313" key="2">
    <source>
        <dbReference type="EMBL" id="KAH9378946.1"/>
    </source>
</evidence>
<dbReference type="AlphaFoldDB" id="A0A9J6GU09"/>
<feature type="compositionally biased region" description="Basic residues" evidence="1">
    <location>
        <begin position="303"/>
        <end position="317"/>
    </location>
</feature>
<organism evidence="2 3">
    <name type="scientific">Haemaphysalis longicornis</name>
    <name type="common">Bush tick</name>
    <dbReference type="NCBI Taxonomy" id="44386"/>
    <lineage>
        <taxon>Eukaryota</taxon>
        <taxon>Metazoa</taxon>
        <taxon>Ecdysozoa</taxon>
        <taxon>Arthropoda</taxon>
        <taxon>Chelicerata</taxon>
        <taxon>Arachnida</taxon>
        <taxon>Acari</taxon>
        <taxon>Parasitiformes</taxon>
        <taxon>Ixodida</taxon>
        <taxon>Ixodoidea</taxon>
        <taxon>Ixodidae</taxon>
        <taxon>Haemaphysalinae</taxon>
        <taxon>Haemaphysalis</taxon>
    </lineage>
</organism>
<evidence type="ECO:0000313" key="3">
    <source>
        <dbReference type="Proteomes" id="UP000821853"/>
    </source>
</evidence>
<accession>A0A9J6GU09</accession>